<evidence type="ECO:0000256" key="1">
    <source>
        <dbReference type="ARBA" id="ARBA00022679"/>
    </source>
</evidence>
<protein>
    <submittedName>
        <fullName evidence="3">Glycosyltransferase</fullName>
    </submittedName>
</protein>
<sequence>MLPSQRRRGDLGAARPICAFHALPRIVCLPARGVRPCRLPAHQHAVRAGGGPKRTRLTIEAVAEVRMALPDLTLDVVGNGPELERLRALATQLGLDDVVTFYPGCSNEVRDQLAASAWLAVNARKAKAGASPSSSPTHWACPCSPTPVPVFETRSTLARTGG</sequence>
<dbReference type="Pfam" id="PF00534">
    <property type="entry name" value="Glycos_transf_1"/>
    <property type="match status" value="1"/>
</dbReference>
<evidence type="ECO:0000313" key="3">
    <source>
        <dbReference type="EMBL" id="QNN53976.1"/>
    </source>
</evidence>
<evidence type="ECO:0000259" key="2">
    <source>
        <dbReference type="Pfam" id="PF00534"/>
    </source>
</evidence>
<dbReference type="AlphaFoldDB" id="A0A7G9REF1"/>
<feature type="domain" description="Glycosyl transferase family 1" evidence="2">
    <location>
        <begin position="53"/>
        <end position="121"/>
    </location>
</feature>
<reference evidence="3 4" key="1">
    <citation type="submission" date="2020-08" db="EMBL/GenBank/DDBJ databases">
        <title>Genome sequence of Nocardioides mesophilus KACC 16243T.</title>
        <authorList>
            <person name="Hyun D.-W."/>
            <person name="Bae J.-W."/>
        </authorList>
    </citation>
    <scope>NUCLEOTIDE SEQUENCE [LARGE SCALE GENOMIC DNA]</scope>
    <source>
        <strain evidence="3 4">KACC 16243</strain>
    </source>
</reference>
<keyword evidence="4" id="KW-1185">Reference proteome</keyword>
<keyword evidence="1 3" id="KW-0808">Transferase</keyword>
<dbReference type="Gene3D" id="3.40.50.2000">
    <property type="entry name" value="Glycogen Phosphorylase B"/>
    <property type="match status" value="1"/>
</dbReference>
<evidence type="ECO:0000313" key="4">
    <source>
        <dbReference type="Proteomes" id="UP000515947"/>
    </source>
</evidence>
<dbReference type="EMBL" id="CP060713">
    <property type="protein sequence ID" value="QNN53976.1"/>
    <property type="molecule type" value="Genomic_DNA"/>
</dbReference>
<dbReference type="Proteomes" id="UP000515947">
    <property type="component" value="Chromosome"/>
</dbReference>
<accession>A0A7G9REF1</accession>
<name>A0A7G9REF1_9ACTN</name>
<dbReference type="GO" id="GO:0016757">
    <property type="term" value="F:glycosyltransferase activity"/>
    <property type="evidence" value="ECO:0007669"/>
    <property type="project" value="InterPro"/>
</dbReference>
<dbReference type="SUPFAM" id="SSF53756">
    <property type="entry name" value="UDP-Glycosyltransferase/glycogen phosphorylase"/>
    <property type="match status" value="1"/>
</dbReference>
<proteinExistence type="predicted"/>
<dbReference type="KEGG" id="nmes:H9L09_06235"/>
<dbReference type="InterPro" id="IPR001296">
    <property type="entry name" value="Glyco_trans_1"/>
</dbReference>
<organism evidence="3 4">
    <name type="scientific">Nocardioides mesophilus</name>
    <dbReference type="NCBI Taxonomy" id="433659"/>
    <lineage>
        <taxon>Bacteria</taxon>
        <taxon>Bacillati</taxon>
        <taxon>Actinomycetota</taxon>
        <taxon>Actinomycetes</taxon>
        <taxon>Propionibacteriales</taxon>
        <taxon>Nocardioidaceae</taxon>
        <taxon>Nocardioides</taxon>
    </lineage>
</organism>
<gene>
    <name evidence="3" type="ORF">H9L09_06235</name>
</gene>